<dbReference type="GO" id="GO:0006511">
    <property type="term" value="P:ubiquitin-dependent protein catabolic process"/>
    <property type="evidence" value="ECO:0007669"/>
    <property type="project" value="InterPro"/>
</dbReference>
<evidence type="ECO:0000256" key="2">
    <source>
        <dbReference type="ARBA" id="ARBA00022737"/>
    </source>
</evidence>
<dbReference type="InterPro" id="IPR016072">
    <property type="entry name" value="Skp1_comp_dimer"/>
</dbReference>
<keyword evidence="5" id="KW-1185">Reference proteome</keyword>
<dbReference type="Pfam" id="PF01466">
    <property type="entry name" value="Skp1"/>
    <property type="match status" value="1"/>
</dbReference>
<dbReference type="Proteomes" id="UP001190700">
    <property type="component" value="Unassembled WGS sequence"/>
</dbReference>
<feature type="domain" description="SKP1 component dimerisation" evidence="3">
    <location>
        <begin position="109"/>
        <end position="155"/>
    </location>
</feature>
<evidence type="ECO:0000313" key="5">
    <source>
        <dbReference type="Proteomes" id="UP001190700"/>
    </source>
</evidence>
<dbReference type="InterPro" id="IPR011333">
    <property type="entry name" value="SKP1/BTB/POZ_sf"/>
</dbReference>
<comment type="subcellular location">
    <subcellularLocation>
        <location evidence="1">Cytoplasm</location>
        <location evidence="1">Cytoskeleton</location>
        <location evidence="1">Cilium axoneme</location>
    </subcellularLocation>
</comment>
<dbReference type="SUPFAM" id="SSF81383">
    <property type="entry name" value="F-box domain"/>
    <property type="match status" value="1"/>
</dbReference>
<name>A0AAE0H054_9CHLO</name>
<dbReference type="InterPro" id="IPR001611">
    <property type="entry name" value="Leu-rich_rpt"/>
</dbReference>
<dbReference type="Pfam" id="PF13516">
    <property type="entry name" value="LRR_6"/>
    <property type="match status" value="3"/>
</dbReference>
<dbReference type="SMART" id="SM00368">
    <property type="entry name" value="LRR_RI"/>
    <property type="match status" value="16"/>
</dbReference>
<dbReference type="InterPro" id="IPR052201">
    <property type="entry name" value="LRR-containing_regulator"/>
</dbReference>
<dbReference type="InterPro" id="IPR036296">
    <property type="entry name" value="SKP1-like_dim_sf"/>
</dbReference>
<evidence type="ECO:0000256" key="1">
    <source>
        <dbReference type="ARBA" id="ARBA00004430"/>
    </source>
</evidence>
<gene>
    <name evidence="4" type="ORF">CYMTET_4950</name>
</gene>
<organism evidence="4 5">
    <name type="scientific">Cymbomonas tetramitiformis</name>
    <dbReference type="NCBI Taxonomy" id="36881"/>
    <lineage>
        <taxon>Eukaryota</taxon>
        <taxon>Viridiplantae</taxon>
        <taxon>Chlorophyta</taxon>
        <taxon>Pyramimonadophyceae</taxon>
        <taxon>Pyramimonadales</taxon>
        <taxon>Pyramimonadaceae</taxon>
        <taxon>Cymbomonas</taxon>
    </lineage>
</organism>
<comment type="caution">
    <text evidence="4">The sequence shown here is derived from an EMBL/GenBank/DDBJ whole genome shotgun (WGS) entry which is preliminary data.</text>
</comment>
<dbReference type="GO" id="GO:0005930">
    <property type="term" value="C:axoneme"/>
    <property type="evidence" value="ECO:0007669"/>
    <property type="project" value="UniProtKB-SubCell"/>
</dbReference>
<dbReference type="Gene3D" id="3.30.710.10">
    <property type="entry name" value="Potassium Channel Kv1.1, Chain A"/>
    <property type="match status" value="1"/>
</dbReference>
<dbReference type="PANTHER" id="PTHR24111:SF0">
    <property type="entry name" value="LEUCINE-RICH REPEAT-CONTAINING PROTEIN"/>
    <property type="match status" value="1"/>
</dbReference>
<dbReference type="Gene3D" id="3.80.10.10">
    <property type="entry name" value="Ribonuclease Inhibitor"/>
    <property type="match status" value="8"/>
</dbReference>
<evidence type="ECO:0000259" key="3">
    <source>
        <dbReference type="Pfam" id="PF01466"/>
    </source>
</evidence>
<dbReference type="SUPFAM" id="SSF52047">
    <property type="entry name" value="RNI-like"/>
    <property type="match status" value="3"/>
</dbReference>
<sequence length="1527" mass="161903">MEVEGESVEVFCVADGTTVTLSRSCAMLFTNLQIADDLEGTIPTNVSASTFRNIQAYYSKFYQQATRVRAAGQKSEPAMDGYDREFFESLQLHDAFPLILACIELDAPTLLRCFCNAVADVLRGRTVDEVRACCGVLSDWTLEEERFLRERYPWAYHIDVSAAKHNPWHVSSGPSRVYGVFTELLEANVQAMVHVLHCLSAAELVRCAALSQAWHAFVHCRPETWRHISFQGHAASARAATPADVKVLLQPLPADVQLALKASAHKEYLAARPTRGTKRRRQLEAKEPFESRKAHVEELHLIECKQLRLVNVKPCVRLCPNLRTVHLSVKAREITDLLAMLAERPRLVAHVALRVNLLDTPKWPLNNFIAALSSLAAHCSTQCNVRSVWVNGLRHPSDFSDLLNNSLFLKTPHLALRLGADKRLPANHQAASLQREDMAHITRILDRGVLESLDIAGNGMGSEEAKVLAAALSTNTSLTTLNVLNNRIGSEVCEGRSALLEVLCRSSSLVSLCGMQPGDEEMRWPHWALPMDEDARLFAGELARSNSITAVDLSGNRHLGNRTADALSRALSPRDGAAFNSSVVALDVRDCAMHGAAARGLATAALDQPALRLFCGVPVGALRCAGLTALDLSREQLGPLGLLVLSKLLGAAASLTSLVLDNNKLAGQHLRLRPSPSGEQQVAQEEGLEALGEALKESTTLTHLSLRGNDIGPRGAAALSPGLALCSSLRTLILSGNPLFHHSHEPTVLSTAFVCTAASGGTVSALNILHCKLGVEEAAIVVDAFERSPTLKTLCGLTPQMEELNLSNRRLCPGDALLLAADLRKAAFSASLTAVNVLGSELTVEGVAPLIAAFETSDALKTLCGLIPNSEGKCDRSNRQLGPGDALLLAADLKKGAFHPSLTALNVLGNAFTERGAAAVIAAAEQSGRVKRLCGLSLRSCGPDAQNGIQGLEDGMLVAADIKQGAFDTSASDVCLHGGSNLPVGSLRRNELTELDLRLSTRRSLAYSAQPDGLLLAAALEGNVTLTSLSLPSSGLGARFIGALATWLASNRSLRTLALPGNAIGGNDGVDLAEGFEALSAALSENSSLTSLDLSSAKMGPKGARALAPGLASCGALQALNLSGNFLCGRPKIPSYHVGGQLHVETTGTYDASGIEALGDALSNSGSLQILQLEGSWIGGARGEDRVGGLEALSSFLSRSRSLTSLDVQSNMVGPRGASVLASGLARCGSVQTLSLLGNCLQRAGASAIVTVFEKHATLSTLCGLHAGDTHLDLPRRHLQPWDASLLAADLAKGTVSRSLTTIDLQGNILCGGATYGTYDLGGIKALGVALVSAGTLRSVNVWRNDLQLKGAKALVEEVQKHDVGIKLCGTLLDVRELNLEKSRLGPAEALLLANDLAFNTSLKVLDLAENALCAGGPSGNSGYIALAKALEVNCSLTRLGLRSTHIVDSRSISPSTEVEALGKALKSNSTLQQLDLSENQFSHLDVEAVVEGVVVNKALQFVDLKGNLLRDDHKALAKLRLALSSR</sequence>
<accession>A0AAE0H054</accession>
<dbReference type="SUPFAM" id="SSF81382">
    <property type="entry name" value="Skp1 dimerisation domain-like"/>
    <property type="match status" value="1"/>
</dbReference>
<dbReference type="PANTHER" id="PTHR24111">
    <property type="entry name" value="LEUCINE-RICH REPEAT-CONTAINING PROTEIN 34"/>
    <property type="match status" value="1"/>
</dbReference>
<reference evidence="4 5" key="1">
    <citation type="journal article" date="2015" name="Genome Biol. Evol.">
        <title>Comparative Genomics of a Bacterivorous Green Alga Reveals Evolutionary Causalities and Consequences of Phago-Mixotrophic Mode of Nutrition.</title>
        <authorList>
            <person name="Burns J.A."/>
            <person name="Paasch A."/>
            <person name="Narechania A."/>
            <person name="Kim E."/>
        </authorList>
    </citation>
    <scope>NUCLEOTIDE SEQUENCE [LARGE SCALE GENOMIC DNA]</scope>
    <source>
        <strain evidence="4 5">PLY_AMNH</strain>
    </source>
</reference>
<evidence type="ECO:0000313" key="4">
    <source>
        <dbReference type="EMBL" id="KAK3287544.1"/>
    </source>
</evidence>
<protein>
    <recommendedName>
        <fullName evidence="3">SKP1 component dimerisation domain-containing protein</fullName>
    </recommendedName>
</protein>
<dbReference type="InterPro" id="IPR032675">
    <property type="entry name" value="LRR_dom_sf"/>
</dbReference>
<keyword evidence="2" id="KW-0677">Repeat</keyword>
<proteinExistence type="predicted"/>
<dbReference type="InterPro" id="IPR036047">
    <property type="entry name" value="F-box-like_dom_sf"/>
</dbReference>
<dbReference type="EMBL" id="LGRX02000806">
    <property type="protein sequence ID" value="KAK3287544.1"/>
    <property type="molecule type" value="Genomic_DNA"/>
</dbReference>